<keyword evidence="4" id="KW-0964">Secreted</keyword>
<dbReference type="Pfam" id="PF01187">
    <property type="entry name" value="MIF"/>
    <property type="match status" value="1"/>
</dbReference>
<dbReference type="Pfam" id="PF03221">
    <property type="entry name" value="HTH_Tnp_Tc5"/>
    <property type="match status" value="1"/>
</dbReference>
<feature type="DNA-binding region" description="H-T-H motif" evidence="15">
    <location>
        <begin position="33"/>
        <end position="53"/>
    </location>
</feature>
<reference evidence="19" key="1">
    <citation type="submission" date="2025-08" db="UniProtKB">
        <authorList>
            <consortium name="RefSeq"/>
        </authorList>
    </citation>
    <scope>IDENTIFICATION</scope>
</reference>
<evidence type="ECO:0000256" key="7">
    <source>
        <dbReference type="ARBA" id="ARBA00023242"/>
    </source>
</evidence>
<dbReference type="PROSITE" id="PS51253">
    <property type="entry name" value="HTH_CENPB"/>
    <property type="match status" value="1"/>
</dbReference>
<dbReference type="PANTHER" id="PTHR11954">
    <property type="entry name" value="D-DOPACHROME DECARBOXYLASE"/>
    <property type="match status" value="1"/>
</dbReference>
<dbReference type="InterPro" id="IPR007889">
    <property type="entry name" value="HTH_Psq"/>
</dbReference>
<evidence type="ECO:0000256" key="2">
    <source>
        <dbReference type="ARBA" id="ARBA00005851"/>
    </source>
</evidence>
<dbReference type="InterPro" id="IPR009057">
    <property type="entry name" value="Homeodomain-like_sf"/>
</dbReference>
<dbReference type="GeneID" id="106051561"/>
<dbReference type="PANTHER" id="PTHR11954:SF6">
    <property type="entry name" value="MACROPHAGE MIGRATION INHIBITORY FACTOR"/>
    <property type="match status" value="1"/>
</dbReference>
<evidence type="ECO:0000256" key="5">
    <source>
        <dbReference type="ARBA" id="ARBA00023125"/>
    </source>
</evidence>
<feature type="domain" description="HTH CENPB-type" evidence="17">
    <location>
        <begin position="64"/>
        <end position="141"/>
    </location>
</feature>
<dbReference type="SUPFAM" id="SSF46689">
    <property type="entry name" value="Homeodomain-like"/>
    <property type="match status" value="1"/>
</dbReference>
<evidence type="ECO:0000256" key="8">
    <source>
        <dbReference type="ARBA" id="ARBA00036735"/>
    </source>
</evidence>
<dbReference type="InterPro" id="IPR006600">
    <property type="entry name" value="HTH_CenpB_DNA-bd_dom"/>
</dbReference>
<dbReference type="Proteomes" id="UP001165740">
    <property type="component" value="Chromosome 8"/>
</dbReference>
<organism evidence="18 19">
    <name type="scientific">Biomphalaria glabrata</name>
    <name type="common">Bloodfluke planorb</name>
    <name type="synonym">Freshwater snail</name>
    <dbReference type="NCBI Taxonomy" id="6526"/>
    <lineage>
        <taxon>Eukaryota</taxon>
        <taxon>Metazoa</taxon>
        <taxon>Spiralia</taxon>
        <taxon>Lophotrochozoa</taxon>
        <taxon>Mollusca</taxon>
        <taxon>Gastropoda</taxon>
        <taxon>Heterobranchia</taxon>
        <taxon>Euthyneura</taxon>
        <taxon>Panpulmonata</taxon>
        <taxon>Hygrophila</taxon>
        <taxon>Lymnaeoidea</taxon>
        <taxon>Planorbidae</taxon>
        <taxon>Biomphalaria</taxon>
    </lineage>
</organism>
<evidence type="ECO:0000256" key="9">
    <source>
        <dbReference type="ARBA" id="ARBA00036823"/>
    </source>
</evidence>
<keyword evidence="6" id="KW-0413">Isomerase</keyword>
<dbReference type="AlphaFoldDB" id="A0A9W3B1E8"/>
<comment type="similarity">
    <text evidence="2">Belongs to the MIF family.</text>
</comment>
<evidence type="ECO:0000256" key="6">
    <source>
        <dbReference type="ARBA" id="ARBA00023235"/>
    </source>
</evidence>
<dbReference type="EC" id="5.3.2.1" evidence="11"/>
<dbReference type="GO" id="GO:0050178">
    <property type="term" value="F:phenylpyruvate tautomerase activity"/>
    <property type="evidence" value="ECO:0007669"/>
    <property type="project" value="UniProtKB-EC"/>
</dbReference>
<comment type="catalytic activity">
    <reaction evidence="9">
        <text>L-dopachrome = 5,6-dihydroxyindole-2-carboxylate</text>
        <dbReference type="Rhea" id="RHEA:13041"/>
        <dbReference type="ChEBI" id="CHEBI:16875"/>
        <dbReference type="ChEBI" id="CHEBI:57509"/>
        <dbReference type="EC" id="5.3.3.12"/>
    </reaction>
</comment>
<evidence type="ECO:0000256" key="10">
    <source>
        <dbReference type="ARBA" id="ARBA00038932"/>
    </source>
</evidence>
<dbReference type="GO" id="GO:0005615">
    <property type="term" value="C:extracellular space"/>
    <property type="evidence" value="ECO:0007669"/>
    <property type="project" value="UniProtKB-KW"/>
</dbReference>
<dbReference type="InterPro" id="IPR001398">
    <property type="entry name" value="Macrophage_inhib_fac"/>
</dbReference>
<evidence type="ECO:0000256" key="15">
    <source>
        <dbReference type="PROSITE-ProRule" id="PRU00320"/>
    </source>
</evidence>
<evidence type="ECO:0000256" key="12">
    <source>
        <dbReference type="ARBA" id="ARBA00041631"/>
    </source>
</evidence>
<dbReference type="SUPFAM" id="SSF55331">
    <property type="entry name" value="Tautomerase/MIF"/>
    <property type="match status" value="1"/>
</dbReference>
<evidence type="ECO:0000259" key="16">
    <source>
        <dbReference type="PROSITE" id="PS50960"/>
    </source>
</evidence>
<dbReference type="GO" id="GO:0005125">
    <property type="term" value="F:cytokine activity"/>
    <property type="evidence" value="ECO:0007669"/>
    <property type="project" value="UniProtKB-KW"/>
</dbReference>
<dbReference type="Gene3D" id="1.10.10.60">
    <property type="entry name" value="Homeodomain-like"/>
    <property type="match status" value="1"/>
</dbReference>
<gene>
    <name evidence="19" type="primary">LOC106051561</name>
</gene>
<dbReference type="GO" id="GO:0005634">
    <property type="term" value="C:nucleus"/>
    <property type="evidence" value="ECO:0007669"/>
    <property type="project" value="UniProtKB-SubCell"/>
</dbReference>
<keyword evidence="3" id="KW-0202">Cytokine</keyword>
<evidence type="ECO:0000256" key="14">
    <source>
        <dbReference type="ARBA" id="ARBA00042730"/>
    </source>
</evidence>
<dbReference type="Pfam" id="PF05225">
    <property type="entry name" value="HTH_psq"/>
    <property type="match status" value="1"/>
</dbReference>
<dbReference type="Gene3D" id="3.30.429.10">
    <property type="entry name" value="Macrophage Migration Inhibitory Factor"/>
    <property type="match status" value="1"/>
</dbReference>
<dbReference type="GO" id="GO:0003677">
    <property type="term" value="F:DNA binding"/>
    <property type="evidence" value="ECO:0007669"/>
    <property type="project" value="UniProtKB-UniRule"/>
</dbReference>
<comment type="catalytic activity">
    <reaction evidence="8">
        <text>3-phenylpyruvate = enol-phenylpyruvate</text>
        <dbReference type="Rhea" id="RHEA:17097"/>
        <dbReference type="ChEBI" id="CHEBI:16815"/>
        <dbReference type="ChEBI" id="CHEBI:18005"/>
        <dbReference type="EC" id="5.3.2.1"/>
    </reaction>
</comment>
<evidence type="ECO:0000256" key="4">
    <source>
        <dbReference type="ARBA" id="ARBA00022525"/>
    </source>
</evidence>
<evidence type="ECO:0000256" key="13">
    <source>
        <dbReference type="ARBA" id="ARBA00041912"/>
    </source>
</evidence>
<evidence type="ECO:0000256" key="11">
    <source>
        <dbReference type="ARBA" id="ARBA00039086"/>
    </source>
</evidence>
<accession>A0A9W3B1E8</accession>
<keyword evidence="5 15" id="KW-0238">DNA-binding</keyword>
<evidence type="ECO:0000256" key="3">
    <source>
        <dbReference type="ARBA" id="ARBA00022514"/>
    </source>
</evidence>
<evidence type="ECO:0000313" key="19">
    <source>
        <dbReference type="RefSeq" id="XP_055893290.1"/>
    </source>
</evidence>
<dbReference type="OrthoDB" id="6080988at2759"/>
<keyword evidence="18" id="KW-1185">Reference proteome</keyword>
<keyword evidence="7 15" id="KW-0539">Nucleus</keyword>
<sequence>MPRIYIQKNMRKQWTTDAMAAAITAVRNKEMGYLKASKTFGVPRATLERKVKCIDAPLSEVVNVPLGRKPILSPHIEAELVSYITEMESRLFGVTCTDVRRMAYQLAKKNNIKTNFNIDNEMAGKDWLASFLTRHPQLSLQEEQCMQCVSCNKWWHTKCAAAESADIKMAKVQVAAFITTNVDSKSINESFLSSCSIMVSKLFYTDVQYVTLELQTNVTMMRAASIAPMLNLKLFHNSDKVDNSSKHDLAKQVASWFAKHLRIPEDRVLVLFIDTRLCNAE</sequence>
<evidence type="ECO:0000313" key="18">
    <source>
        <dbReference type="Proteomes" id="UP001165740"/>
    </source>
</evidence>
<evidence type="ECO:0000256" key="1">
    <source>
        <dbReference type="ARBA" id="ARBA00004613"/>
    </source>
</evidence>
<feature type="domain" description="HTH psq-type" evidence="16">
    <location>
        <begin position="1"/>
        <end position="57"/>
    </location>
</feature>
<protein>
    <recommendedName>
        <fullName evidence="14">L-dopachrome isomerase</fullName>
        <ecNumber evidence="11">5.3.2.1</ecNumber>
        <ecNumber evidence="10">5.3.3.12</ecNumber>
    </recommendedName>
    <alternativeName>
        <fullName evidence="12">L-dopachrome tautomerase</fullName>
    </alternativeName>
    <alternativeName>
        <fullName evidence="13">Phenylpyruvate tautomerase</fullName>
    </alternativeName>
</protein>
<comment type="subcellular location">
    <subcellularLocation>
        <location evidence="15">Nucleus</location>
    </subcellularLocation>
    <subcellularLocation>
        <location evidence="1">Secreted</location>
    </subcellularLocation>
</comment>
<proteinExistence type="inferred from homology"/>
<dbReference type="GO" id="GO:0004167">
    <property type="term" value="F:dopachrome isomerase activity"/>
    <property type="evidence" value="ECO:0007669"/>
    <property type="project" value="UniProtKB-EC"/>
</dbReference>
<dbReference type="RefSeq" id="XP_055893290.1">
    <property type="nucleotide sequence ID" value="XM_056037315.1"/>
</dbReference>
<name>A0A9W3B1E8_BIOGL</name>
<dbReference type="InterPro" id="IPR014347">
    <property type="entry name" value="Tautomerase/MIF_sf"/>
</dbReference>
<evidence type="ECO:0000259" key="17">
    <source>
        <dbReference type="PROSITE" id="PS51253"/>
    </source>
</evidence>
<dbReference type="EC" id="5.3.3.12" evidence="10"/>
<dbReference type="PROSITE" id="PS50960">
    <property type="entry name" value="HTH_PSQ"/>
    <property type="match status" value="1"/>
</dbReference>